<dbReference type="EMBL" id="CP001323">
    <property type="protein sequence ID" value="ACO60684.1"/>
    <property type="molecule type" value="Genomic_DNA"/>
</dbReference>
<organism evidence="14 15">
    <name type="scientific">Micromonas commoda (strain RCC299 / NOUM17 / CCMP2709)</name>
    <name type="common">Picoplanktonic green alga</name>
    <dbReference type="NCBI Taxonomy" id="296587"/>
    <lineage>
        <taxon>Eukaryota</taxon>
        <taxon>Viridiplantae</taxon>
        <taxon>Chlorophyta</taxon>
        <taxon>Mamiellophyceae</taxon>
        <taxon>Mamiellales</taxon>
        <taxon>Mamiellaceae</taxon>
        <taxon>Micromonas</taxon>
    </lineage>
</organism>
<evidence type="ECO:0000256" key="10">
    <source>
        <dbReference type="ARBA" id="ARBA00023277"/>
    </source>
</evidence>
<evidence type="ECO:0000256" key="9">
    <source>
        <dbReference type="ARBA" id="ARBA00022842"/>
    </source>
</evidence>
<gene>
    <name evidence="14" type="ORF">MICPUN_56468</name>
</gene>
<evidence type="ECO:0000256" key="4">
    <source>
        <dbReference type="ARBA" id="ARBA00022723"/>
    </source>
</evidence>
<dbReference type="InterPro" id="IPR043129">
    <property type="entry name" value="ATPase_NBD"/>
</dbReference>
<evidence type="ECO:0000256" key="7">
    <source>
        <dbReference type="ARBA" id="ARBA00022833"/>
    </source>
</evidence>
<keyword evidence="9" id="KW-0460">Magnesium</keyword>
<keyword evidence="8" id="KW-0067">ATP-binding</keyword>
<reference evidence="14 15" key="1">
    <citation type="journal article" date="2009" name="Science">
        <title>Green evolution and dynamic adaptations revealed by genomes of the marine picoeukaryotes Micromonas.</title>
        <authorList>
            <person name="Worden A.Z."/>
            <person name="Lee J.H."/>
            <person name="Mock T."/>
            <person name="Rouze P."/>
            <person name="Simmons M.P."/>
            <person name="Aerts A.L."/>
            <person name="Allen A.E."/>
            <person name="Cuvelier M.L."/>
            <person name="Derelle E."/>
            <person name="Everett M.V."/>
            <person name="Foulon E."/>
            <person name="Grimwood J."/>
            <person name="Gundlach H."/>
            <person name="Henrissat B."/>
            <person name="Napoli C."/>
            <person name="McDonald S.M."/>
            <person name="Parker M.S."/>
            <person name="Rombauts S."/>
            <person name="Salamov A."/>
            <person name="Von Dassow P."/>
            <person name="Badger J.H."/>
            <person name="Coutinho P.M."/>
            <person name="Demir E."/>
            <person name="Dubchak I."/>
            <person name="Gentemann C."/>
            <person name="Eikrem W."/>
            <person name="Gready J.E."/>
            <person name="John U."/>
            <person name="Lanier W."/>
            <person name="Lindquist E.A."/>
            <person name="Lucas S."/>
            <person name="Mayer K.F."/>
            <person name="Moreau H."/>
            <person name="Not F."/>
            <person name="Otillar R."/>
            <person name="Panaud O."/>
            <person name="Pangilinan J."/>
            <person name="Paulsen I."/>
            <person name="Piegu B."/>
            <person name="Poliakov A."/>
            <person name="Robbens S."/>
            <person name="Schmutz J."/>
            <person name="Toulza E."/>
            <person name="Wyss T."/>
            <person name="Zelensky A."/>
            <person name="Zhou K."/>
            <person name="Armbrust E.V."/>
            <person name="Bhattacharya D."/>
            <person name="Goodenough U.W."/>
            <person name="Van de Peer Y."/>
            <person name="Grigoriev I.V."/>
        </authorList>
    </citation>
    <scope>NUCLEOTIDE SEQUENCE [LARGE SCALE GENOMIC DNA]</scope>
    <source>
        <strain evidence="15">RCC299 / NOUM17</strain>
    </source>
</reference>
<dbReference type="PANTHER" id="PTHR42742:SF3">
    <property type="entry name" value="FRUCTOKINASE"/>
    <property type="match status" value="1"/>
</dbReference>
<dbReference type="Gene3D" id="3.30.420.40">
    <property type="match status" value="2"/>
</dbReference>
<evidence type="ECO:0000256" key="6">
    <source>
        <dbReference type="ARBA" id="ARBA00022777"/>
    </source>
</evidence>
<evidence type="ECO:0000256" key="11">
    <source>
        <dbReference type="ARBA" id="ARBA00038887"/>
    </source>
</evidence>
<name>C1DZP3_MICCC</name>
<evidence type="ECO:0000256" key="2">
    <source>
        <dbReference type="ARBA" id="ARBA00006479"/>
    </source>
</evidence>
<dbReference type="AlphaFoldDB" id="C1DZP3"/>
<dbReference type="GeneID" id="8241091"/>
<dbReference type="InterPro" id="IPR051804">
    <property type="entry name" value="Carb_Metab_Reg_Kinase/Isom"/>
</dbReference>
<evidence type="ECO:0000256" key="12">
    <source>
        <dbReference type="ARBA" id="ARBA00048451"/>
    </source>
</evidence>
<evidence type="ECO:0000313" key="14">
    <source>
        <dbReference type="EMBL" id="ACO60684.1"/>
    </source>
</evidence>
<evidence type="ECO:0000256" key="13">
    <source>
        <dbReference type="SAM" id="MobiDB-lite"/>
    </source>
</evidence>
<feature type="region of interest" description="Disordered" evidence="13">
    <location>
        <begin position="46"/>
        <end position="65"/>
    </location>
</feature>
<evidence type="ECO:0000256" key="1">
    <source>
        <dbReference type="ARBA" id="ARBA00001946"/>
    </source>
</evidence>
<evidence type="ECO:0000256" key="5">
    <source>
        <dbReference type="ARBA" id="ARBA00022741"/>
    </source>
</evidence>
<keyword evidence="15" id="KW-1185">Reference proteome</keyword>
<evidence type="ECO:0000256" key="3">
    <source>
        <dbReference type="ARBA" id="ARBA00022679"/>
    </source>
</evidence>
<accession>C1DZP3</accession>
<dbReference type="GO" id="GO:0005524">
    <property type="term" value="F:ATP binding"/>
    <property type="evidence" value="ECO:0007669"/>
    <property type="project" value="UniProtKB-KW"/>
</dbReference>
<dbReference type="OMA" id="DIQAYYI"/>
<dbReference type="GO" id="GO:0008865">
    <property type="term" value="F:fructokinase activity"/>
    <property type="evidence" value="ECO:0007669"/>
    <property type="project" value="UniProtKB-EC"/>
</dbReference>
<evidence type="ECO:0000313" key="15">
    <source>
        <dbReference type="Proteomes" id="UP000002009"/>
    </source>
</evidence>
<dbReference type="PANTHER" id="PTHR42742">
    <property type="entry name" value="TRANSCRIPTIONAL REPRESSOR MPRA"/>
    <property type="match status" value="1"/>
</dbReference>
<comment type="cofactor">
    <cofactor evidence="1">
        <name>Mg(2+)</name>
        <dbReference type="ChEBI" id="CHEBI:18420"/>
    </cofactor>
</comment>
<keyword evidence="4" id="KW-0479">Metal-binding</keyword>
<dbReference type="RefSeq" id="XP_002499426.1">
    <property type="nucleotide sequence ID" value="XM_002499380.1"/>
</dbReference>
<keyword evidence="6" id="KW-0418">Kinase</keyword>
<dbReference type="InterPro" id="IPR049874">
    <property type="entry name" value="ROK_cs"/>
</dbReference>
<keyword evidence="3" id="KW-0808">Transferase</keyword>
<evidence type="ECO:0000256" key="8">
    <source>
        <dbReference type="ARBA" id="ARBA00022840"/>
    </source>
</evidence>
<dbReference type="FunFam" id="3.30.420.40:FF:000153">
    <property type="entry name" value="Putative fructokinase"/>
    <property type="match status" value="1"/>
</dbReference>
<dbReference type="InterPro" id="IPR000600">
    <property type="entry name" value="ROK"/>
</dbReference>
<dbReference type="PROSITE" id="PS01125">
    <property type="entry name" value="ROK"/>
    <property type="match status" value="1"/>
</dbReference>
<dbReference type="Pfam" id="PF00480">
    <property type="entry name" value="ROK"/>
    <property type="match status" value="2"/>
</dbReference>
<protein>
    <recommendedName>
        <fullName evidence="11">fructokinase</fullName>
        <ecNumber evidence="11">2.7.1.4</ecNumber>
    </recommendedName>
</protein>
<sequence length="469" mass="49207">MAVPPADDIVPKGKPKRLSYTREKTGWGKAAFKLRFIPFLGGPKERDEDIFEDPDGGSDANGVGSAIPALQPTSSVKSDLGIVPKVKGKRFAGVEGGGTTWVVAISEGVPENIVERAEFPTTDDPMVTLGGVRAWLDARAAEGRFDAIGIATFGPVDLDKNSPTYGYITHSPKPGWADVDVLGILADGFDCPAGFDTDVNAPALSELSAMRREMAIDAGAGDGGAEGAEGAEDSIQNLCYVTVGTGVGVGVVCGGQPVHGLSHPEAGHIRVARLPRDGMPGEPGAFEGGCPYHADCVEGMANASAIARRCGCRVGELSEVPDDHDAWDAAAHYLAGLCSVLVMTASPQRIVLGGGVLQRKTLVTKVRAQLKRQLGGYVAHDLVSSKRGLVEFIVSSKLGNDAGIVGALAVAEKAKADWEREREGGWGRAGGKRRYGWREHLLHFGIGVFSSLVTLKVVDGKITVGKFVF</sequence>
<keyword evidence="5" id="KW-0547">Nucleotide-binding</keyword>
<dbReference type="KEGG" id="mis:MICPUN_56468"/>
<keyword evidence="7" id="KW-0862">Zinc</keyword>
<dbReference type="CDD" id="cd24067">
    <property type="entry name" value="ASKHA_NBD_ROK_BsFRK-like"/>
    <property type="match status" value="1"/>
</dbReference>
<dbReference type="GO" id="GO:0046872">
    <property type="term" value="F:metal ion binding"/>
    <property type="evidence" value="ECO:0007669"/>
    <property type="project" value="UniProtKB-KW"/>
</dbReference>
<dbReference type="EC" id="2.7.1.4" evidence="11"/>
<dbReference type="OrthoDB" id="10260668at2759"/>
<keyword evidence="10" id="KW-0119">Carbohydrate metabolism</keyword>
<comment type="catalytic activity">
    <reaction evidence="12">
        <text>D-fructose + ATP = D-fructose 6-phosphate + ADP + H(+)</text>
        <dbReference type="Rhea" id="RHEA:16125"/>
        <dbReference type="ChEBI" id="CHEBI:15378"/>
        <dbReference type="ChEBI" id="CHEBI:30616"/>
        <dbReference type="ChEBI" id="CHEBI:37721"/>
        <dbReference type="ChEBI" id="CHEBI:61527"/>
        <dbReference type="ChEBI" id="CHEBI:456216"/>
        <dbReference type="EC" id="2.7.1.4"/>
    </reaction>
</comment>
<dbReference type="Proteomes" id="UP000002009">
    <property type="component" value="Chromosome 2"/>
</dbReference>
<dbReference type="STRING" id="296587.C1DZP3"/>
<comment type="similarity">
    <text evidence="2">Belongs to the ROK (NagC/XylR) family.</text>
</comment>
<dbReference type="InParanoid" id="C1DZP3"/>
<dbReference type="SUPFAM" id="SSF53067">
    <property type="entry name" value="Actin-like ATPase domain"/>
    <property type="match status" value="2"/>
</dbReference>
<dbReference type="eggNOG" id="ENOG502QRD3">
    <property type="taxonomic scope" value="Eukaryota"/>
</dbReference>
<proteinExistence type="inferred from homology"/>